<gene>
    <name evidence="2" type="ORF">CHS0354_007094</name>
</gene>
<dbReference type="Pfam" id="PF13613">
    <property type="entry name" value="HTH_Tnp_4"/>
    <property type="match status" value="1"/>
</dbReference>
<dbReference type="PANTHER" id="PTHR23080">
    <property type="entry name" value="THAP DOMAIN PROTEIN"/>
    <property type="match status" value="1"/>
</dbReference>
<feature type="domain" description="Transposase Helix-turn-helix" evidence="1">
    <location>
        <begin position="127"/>
        <end position="176"/>
    </location>
</feature>
<name>A0AAE0TB94_9BIVA</name>
<accession>A0AAE0TB94</accession>
<reference evidence="2" key="3">
    <citation type="submission" date="2023-05" db="EMBL/GenBank/DDBJ databases">
        <authorList>
            <person name="Smith C.H."/>
        </authorList>
    </citation>
    <scope>NUCLEOTIDE SEQUENCE</scope>
    <source>
        <strain evidence="2">CHS0354</strain>
        <tissue evidence="2">Mantle</tissue>
    </source>
</reference>
<dbReference type="EMBL" id="JAEAOA010000479">
    <property type="protein sequence ID" value="KAK3607179.1"/>
    <property type="molecule type" value="Genomic_DNA"/>
</dbReference>
<reference evidence="2" key="1">
    <citation type="journal article" date="2021" name="Genome Biol. Evol.">
        <title>A High-Quality Reference Genome for a Parasitic Bivalve with Doubly Uniparental Inheritance (Bivalvia: Unionida).</title>
        <authorList>
            <person name="Smith C.H."/>
        </authorList>
    </citation>
    <scope>NUCLEOTIDE SEQUENCE</scope>
    <source>
        <strain evidence="2">CHS0354</strain>
    </source>
</reference>
<protein>
    <recommendedName>
        <fullName evidence="1">Transposase Helix-turn-helix domain-containing protein</fullName>
    </recommendedName>
</protein>
<dbReference type="InterPro" id="IPR027805">
    <property type="entry name" value="Transposase_HTH_dom"/>
</dbReference>
<evidence type="ECO:0000259" key="1">
    <source>
        <dbReference type="Pfam" id="PF13613"/>
    </source>
</evidence>
<dbReference type="AlphaFoldDB" id="A0AAE0TB94"/>
<organism evidence="2 3">
    <name type="scientific">Potamilus streckersoni</name>
    <dbReference type="NCBI Taxonomy" id="2493646"/>
    <lineage>
        <taxon>Eukaryota</taxon>
        <taxon>Metazoa</taxon>
        <taxon>Spiralia</taxon>
        <taxon>Lophotrochozoa</taxon>
        <taxon>Mollusca</taxon>
        <taxon>Bivalvia</taxon>
        <taxon>Autobranchia</taxon>
        <taxon>Heteroconchia</taxon>
        <taxon>Palaeoheterodonta</taxon>
        <taxon>Unionida</taxon>
        <taxon>Unionoidea</taxon>
        <taxon>Unionidae</taxon>
        <taxon>Ambleminae</taxon>
        <taxon>Lampsilini</taxon>
        <taxon>Potamilus</taxon>
    </lineage>
</organism>
<keyword evidence="3" id="KW-1185">Reference proteome</keyword>
<evidence type="ECO:0000313" key="3">
    <source>
        <dbReference type="Proteomes" id="UP001195483"/>
    </source>
</evidence>
<reference evidence="2" key="2">
    <citation type="journal article" date="2021" name="Genome Biol. Evol.">
        <title>Developing a high-quality reference genome for a parasitic bivalve with doubly uniparental inheritance (Bivalvia: Unionida).</title>
        <authorList>
            <person name="Smith C.H."/>
        </authorList>
    </citation>
    <scope>NUCLEOTIDE SEQUENCE</scope>
    <source>
        <strain evidence="2">CHS0354</strain>
        <tissue evidence="2">Mantle</tissue>
    </source>
</reference>
<comment type="caution">
    <text evidence="2">The sequence shown here is derived from an EMBL/GenBank/DDBJ whole genome shotgun (WGS) entry which is preliminary data.</text>
</comment>
<sequence length="242" mass="27961">MRHIDFSKSVLEEHSASSEYTACDISAQCDAGSNESGLQLLPEDESHCKGNQTDLLIREIQQLVDDKSRLIEASENEKFDIGGLYSFKYYEKNMDKVGCYTDMPKFEVLKLVYNFIEGHMNSNINGLSGENEFLLCMLKLRMNYLFKDMSHQLNVTVATVQRRFHSTLDVLYTRLRFFCKVANTRKLKKINANVFPKGIWGEVMVIEHASTAVQQKQQQWMRPKGEKKKWQNNAREAISLGR</sequence>
<dbReference type="Proteomes" id="UP001195483">
    <property type="component" value="Unassembled WGS sequence"/>
</dbReference>
<proteinExistence type="predicted"/>
<evidence type="ECO:0000313" key="2">
    <source>
        <dbReference type="EMBL" id="KAK3607179.1"/>
    </source>
</evidence>